<dbReference type="GO" id="GO:0000175">
    <property type="term" value="F:3'-5'-RNA exonuclease activity"/>
    <property type="evidence" value="ECO:0007669"/>
    <property type="project" value="TreeGrafter"/>
</dbReference>
<dbReference type="SUPFAM" id="SSF50249">
    <property type="entry name" value="Nucleic acid-binding proteins"/>
    <property type="match status" value="1"/>
</dbReference>
<gene>
    <name evidence="5" type="ORF">PPL_11098</name>
</gene>
<dbReference type="FunCoup" id="D3BSX8">
    <property type="interactions" value="3"/>
</dbReference>
<evidence type="ECO:0000313" key="5">
    <source>
        <dbReference type="EMBL" id="EFA75593.1"/>
    </source>
</evidence>
<dbReference type="AlphaFoldDB" id="D3BSX8"/>
<dbReference type="PROSITE" id="PS01175">
    <property type="entry name" value="RIBONUCLEASE_II"/>
    <property type="match status" value="1"/>
</dbReference>
<keyword evidence="3" id="KW-0472">Membrane</keyword>
<name>D3BSX8_HETP5</name>
<evidence type="ECO:0000256" key="1">
    <source>
        <dbReference type="RuleBase" id="RU003901"/>
    </source>
</evidence>
<dbReference type="InterPro" id="IPR050180">
    <property type="entry name" value="RNR_Ribonuclease"/>
</dbReference>
<proteinExistence type="inferred from homology"/>
<feature type="transmembrane region" description="Helical" evidence="3">
    <location>
        <begin position="941"/>
        <end position="964"/>
    </location>
</feature>
<reference evidence="5 6" key="1">
    <citation type="journal article" date="2011" name="Genome Res.">
        <title>Phylogeny-wide analysis of social amoeba genomes highlights ancient origins for complex intercellular communication.</title>
        <authorList>
            <person name="Heidel A.J."/>
            <person name="Lawal H.M."/>
            <person name="Felder M."/>
            <person name="Schilde C."/>
            <person name="Helps N.R."/>
            <person name="Tunggal B."/>
            <person name="Rivero F."/>
            <person name="John U."/>
            <person name="Schleicher M."/>
            <person name="Eichinger L."/>
            <person name="Platzer M."/>
            <person name="Noegel A.A."/>
            <person name="Schaap P."/>
            <person name="Gloeckner G."/>
        </authorList>
    </citation>
    <scope>NUCLEOTIDE SEQUENCE [LARGE SCALE GENOMIC DNA]</scope>
    <source>
        <strain evidence="6">ATCC 26659 / Pp 5 / PN500</strain>
    </source>
</reference>
<dbReference type="InterPro" id="IPR001900">
    <property type="entry name" value="RNase_II/R"/>
</dbReference>
<keyword evidence="3" id="KW-1133">Transmembrane helix</keyword>
<dbReference type="GeneID" id="31366567"/>
<feature type="region of interest" description="Disordered" evidence="2">
    <location>
        <begin position="241"/>
        <end position="263"/>
    </location>
</feature>
<dbReference type="SMART" id="SM00955">
    <property type="entry name" value="RNB"/>
    <property type="match status" value="1"/>
</dbReference>
<dbReference type="InParanoid" id="D3BSX8"/>
<dbReference type="STRING" id="670386.D3BSX8"/>
<evidence type="ECO:0000259" key="4">
    <source>
        <dbReference type="SMART" id="SM00955"/>
    </source>
</evidence>
<dbReference type="GO" id="GO:0003723">
    <property type="term" value="F:RNA binding"/>
    <property type="evidence" value="ECO:0007669"/>
    <property type="project" value="InterPro"/>
</dbReference>
<feature type="domain" description="RNB" evidence="4">
    <location>
        <begin position="578"/>
        <end position="819"/>
    </location>
</feature>
<dbReference type="Proteomes" id="UP000001396">
    <property type="component" value="Unassembled WGS sequence"/>
</dbReference>
<dbReference type="InterPro" id="IPR012340">
    <property type="entry name" value="NA-bd_OB-fold"/>
</dbReference>
<dbReference type="PANTHER" id="PTHR23355">
    <property type="entry name" value="RIBONUCLEASE"/>
    <property type="match status" value="1"/>
</dbReference>
<dbReference type="EMBL" id="ADBJ01000054">
    <property type="protein sequence ID" value="EFA75593.1"/>
    <property type="molecule type" value="Genomic_DNA"/>
</dbReference>
<keyword evidence="6" id="KW-1185">Reference proteome</keyword>
<sequence>MFLNVLNKYTLNRSRVVSSYFQCNTSFIKNHYCNTNININLNISKNDSIDINNNILPNLNIQHHLKQQQTPQTQITTPLTTTTTTNNEFLNFYANKNLLNFLSRVQQQQQQQQSLTTAESAKNESTVDPNLDGYIQLEKIMALAKGDNRKLLDISVPAQPGDIIVTYNDKFNSIELVVVVGLTGNGYTVINQKNKFNLSKNVHIMTIPTSNDQLIKSLHQYIDLIDQQLQLQPYDPIAQQSNKRLKQQDRQQQQQQQEEVVDKQQEIIPPNEIVCISQHPICHTFEKVNFFMFQMSNFTKREKIIPIDDLYDQYKKPRGGNGYFEMKPWSASQSHYDVVPMIEVAKSIYEPMSQSQPRREKQHAIWHEIFCLLNSYNFIAYKSTLFSLIDPAHFTCLTEPRSQKMIGLMNLLKRDSLELKIVMKYIFQTLSSNGVQIPRSALFLINDQQIPTMSDHVNFNISSSSPSNLTTQTIRTDKLKSTFNDIITILKDSQHYTFTQEFGVIVKKYLLTPFGLKVSHQKDIINRFVGKNHIPIESKLFTHTNFGIEHSSLLKYQQQQQQQPAKSGTVQTKIGSAKRIVEESFTIDSKKTKDVDDAVGILREGDDIYCVIDDNGDIVGSEIFTSVVVNIRKTNYQEVDSYLNNRDSNGGVNNNNSHSFTESQQKMLDILYERAILRQKKRSANAITVDLPRPELIVENGIIRLTHPDFNSKSNVIVSELMVSANFVAAQFAAQNALPIPFRSQKKSDFSRFRSEYLDKYHPLALAFESTTLMSSAVISTSESAHYGLGIDYYTWATSPIRRYSDILVHRQIKHMLTNKSPFYQQHYLDQIVDPLNRNIKTIKKIQKDSLIGWIYKYLNQEGPKYYNAVLLPNSTAILGKKFMLLDLGLNVVSFDESFNDCPTNEVVQVFVNFTHDGRIEFLKENPNNNTTISLPPRDSFYWLLFPIIFLIILAGAALGYYALLKKNQAVREVVIVKEYSDESSKFEYKTEEECKPHNAKEEFQQNLKNCSSIVDLIESIPISLDSTPLPSPQPVEPIRVSDVSTKTDFEAIKPPINNINHLVHTIEIDIASSSSLIPNPESNNNNNNNNSSTFIQEINNTLIGNENRNTLIPDPTEITINNEKEEIEENTINNDGAEQNTNQPKKSFVNATTNVFKNIVCELESILKPSQPVVEVKQEQQIDIIEDNNTNPIQLENEKIDNNTQINNEKSRFDTIDKSIDEALAIIMGE</sequence>
<evidence type="ECO:0000256" key="2">
    <source>
        <dbReference type="SAM" id="MobiDB-lite"/>
    </source>
</evidence>
<dbReference type="Pfam" id="PF00773">
    <property type="entry name" value="RNB"/>
    <property type="match status" value="1"/>
</dbReference>
<comment type="caution">
    <text evidence="5">The sequence shown here is derived from an EMBL/GenBank/DDBJ whole genome shotgun (WGS) entry which is preliminary data.</text>
</comment>
<protein>
    <recommendedName>
        <fullName evidence="4">RNB domain-containing protein</fullName>
    </recommendedName>
</protein>
<accession>D3BSX8</accession>
<evidence type="ECO:0000313" key="6">
    <source>
        <dbReference type="Proteomes" id="UP000001396"/>
    </source>
</evidence>
<dbReference type="GO" id="GO:0000932">
    <property type="term" value="C:P-body"/>
    <property type="evidence" value="ECO:0007669"/>
    <property type="project" value="TreeGrafter"/>
</dbReference>
<dbReference type="InterPro" id="IPR022966">
    <property type="entry name" value="RNase_II/R_CS"/>
</dbReference>
<dbReference type="PANTHER" id="PTHR23355:SF9">
    <property type="entry name" value="DIS3-LIKE EXONUCLEASE 2"/>
    <property type="match status" value="1"/>
</dbReference>
<organism evidence="5 6">
    <name type="scientific">Heterostelium pallidum (strain ATCC 26659 / Pp 5 / PN500)</name>
    <name type="common">Cellular slime mold</name>
    <name type="synonym">Polysphondylium pallidum</name>
    <dbReference type="NCBI Taxonomy" id="670386"/>
    <lineage>
        <taxon>Eukaryota</taxon>
        <taxon>Amoebozoa</taxon>
        <taxon>Evosea</taxon>
        <taxon>Eumycetozoa</taxon>
        <taxon>Dictyostelia</taxon>
        <taxon>Acytosteliales</taxon>
        <taxon>Acytosteliaceae</taxon>
        <taxon>Heterostelium</taxon>
    </lineage>
</organism>
<keyword evidence="3" id="KW-0812">Transmembrane</keyword>
<dbReference type="GO" id="GO:0006402">
    <property type="term" value="P:mRNA catabolic process"/>
    <property type="evidence" value="ECO:0007669"/>
    <property type="project" value="TreeGrafter"/>
</dbReference>
<comment type="similarity">
    <text evidence="1">Belongs to the RNR ribonuclease family.</text>
</comment>
<dbReference type="RefSeq" id="XP_020427727.1">
    <property type="nucleotide sequence ID" value="XM_020581857.1"/>
</dbReference>
<evidence type="ECO:0000256" key="3">
    <source>
        <dbReference type="SAM" id="Phobius"/>
    </source>
</evidence>